<dbReference type="InterPro" id="IPR022357">
    <property type="entry name" value="MIP_CS"/>
</dbReference>
<name>U2L0X6_9BACT</name>
<evidence type="ECO:0000256" key="8">
    <source>
        <dbReference type="SAM" id="Phobius"/>
    </source>
</evidence>
<dbReference type="Proteomes" id="UP000017023">
    <property type="component" value="Unassembled WGS sequence"/>
</dbReference>
<feature type="transmembrane region" description="Helical" evidence="8">
    <location>
        <begin position="35"/>
        <end position="57"/>
    </location>
</feature>
<evidence type="ECO:0000256" key="4">
    <source>
        <dbReference type="ARBA" id="ARBA00022692"/>
    </source>
</evidence>
<protein>
    <submittedName>
        <fullName evidence="9">MIP family channel protein</fullName>
    </submittedName>
</protein>
<evidence type="ECO:0000256" key="7">
    <source>
        <dbReference type="RuleBase" id="RU000477"/>
    </source>
</evidence>
<keyword evidence="3 7" id="KW-0813">Transport</keyword>
<comment type="caution">
    <text evidence="9">The sequence shown here is derived from an EMBL/GenBank/DDBJ whole genome shotgun (WGS) entry which is preliminary data.</text>
</comment>
<dbReference type="PRINTS" id="PR00783">
    <property type="entry name" value="MINTRINSICP"/>
</dbReference>
<reference evidence="9 10" key="1">
    <citation type="submission" date="2013-08" db="EMBL/GenBank/DDBJ databases">
        <authorList>
            <person name="Durkin A.S."/>
            <person name="Haft D.R."/>
            <person name="McCorrison J."/>
            <person name="Torralba M."/>
            <person name="Gillis M."/>
            <person name="Haft D.H."/>
            <person name="Methe B."/>
            <person name="Sutton G."/>
            <person name="Nelson K.E."/>
        </authorList>
    </citation>
    <scope>NUCLEOTIDE SEQUENCE [LARGE SCALE GENOMIC DNA]</scope>
    <source>
        <strain evidence="9 10">F0493</strain>
    </source>
</reference>
<evidence type="ECO:0000313" key="10">
    <source>
        <dbReference type="Proteomes" id="UP000017023"/>
    </source>
</evidence>
<dbReference type="PANTHER" id="PTHR43829">
    <property type="entry name" value="AQUAPORIN OR AQUAGLYCEROPORIN RELATED"/>
    <property type="match status" value="1"/>
</dbReference>
<feature type="transmembrane region" description="Helical" evidence="8">
    <location>
        <begin position="188"/>
        <end position="210"/>
    </location>
</feature>
<evidence type="ECO:0000256" key="5">
    <source>
        <dbReference type="ARBA" id="ARBA00022989"/>
    </source>
</evidence>
<dbReference type="PATRIC" id="fig|1395125.3.peg.2773"/>
<keyword evidence="6 8" id="KW-0472">Membrane</keyword>
<dbReference type="EMBL" id="AWGW01000032">
    <property type="protein sequence ID" value="ERJ98010.1"/>
    <property type="molecule type" value="Genomic_DNA"/>
</dbReference>
<gene>
    <name evidence="9" type="ORF">HMPREF9145_1396</name>
</gene>
<evidence type="ECO:0000256" key="6">
    <source>
        <dbReference type="ARBA" id="ARBA00023136"/>
    </source>
</evidence>
<dbReference type="InterPro" id="IPR050363">
    <property type="entry name" value="MIP/Aquaporin"/>
</dbReference>
<dbReference type="Gene3D" id="1.20.1080.10">
    <property type="entry name" value="Glycerol uptake facilitator protein"/>
    <property type="match status" value="1"/>
</dbReference>
<dbReference type="SUPFAM" id="SSF81338">
    <property type="entry name" value="Aquaporin-like"/>
    <property type="match status" value="1"/>
</dbReference>
<evidence type="ECO:0000256" key="3">
    <source>
        <dbReference type="ARBA" id="ARBA00022448"/>
    </source>
</evidence>
<organism evidence="9 10">
    <name type="scientific">Segatella salivae F0493</name>
    <dbReference type="NCBI Taxonomy" id="1395125"/>
    <lineage>
        <taxon>Bacteria</taxon>
        <taxon>Pseudomonadati</taxon>
        <taxon>Bacteroidota</taxon>
        <taxon>Bacteroidia</taxon>
        <taxon>Bacteroidales</taxon>
        <taxon>Prevotellaceae</taxon>
        <taxon>Segatella</taxon>
    </lineage>
</organism>
<dbReference type="PANTHER" id="PTHR43829:SF9">
    <property type="entry name" value="AQUAPORIN-9"/>
    <property type="match status" value="1"/>
</dbReference>
<dbReference type="GO" id="GO:0015254">
    <property type="term" value="F:glycerol channel activity"/>
    <property type="evidence" value="ECO:0007669"/>
    <property type="project" value="TreeGrafter"/>
</dbReference>
<evidence type="ECO:0000313" key="9">
    <source>
        <dbReference type="EMBL" id="ERJ98010.1"/>
    </source>
</evidence>
<dbReference type="PROSITE" id="PS00221">
    <property type="entry name" value="MIP"/>
    <property type="match status" value="1"/>
</dbReference>
<dbReference type="InterPro" id="IPR023271">
    <property type="entry name" value="Aquaporin-like"/>
</dbReference>
<dbReference type="Pfam" id="PF00230">
    <property type="entry name" value="MIP"/>
    <property type="match status" value="1"/>
</dbReference>
<feature type="transmembrane region" description="Helical" evidence="8">
    <location>
        <begin position="135"/>
        <end position="155"/>
    </location>
</feature>
<accession>U2L0X6</accession>
<evidence type="ECO:0000256" key="1">
    <source>
        <dbReference type="ARBA" id="ARBA00004141"/>
    </source>
</evidence>
<keyword evidence="5 8" id="KW-1133">Transmembrane helix</keyword>
<evidence type="ECO:0000256" key="2">
    <source>
        <dbReference type="ARBA" id="ARBA00006175"/>
    </source>
</evidence>
<feature type="transmembrane region" description="Helical" evidence="8">
    <location>
        <begin position="87"/>
        <end position="105"/>
    </location>
</feature>
<dbReference type="GO" id="GO:0005886">
    <property type="term" value="C:plasma membrane"/>
    <property type="evidence" value="ECO:0007669"/>
    <property type="project" value="TreeGrafter"/>
</dbReference>
<dbReference type="AlphaFoldDB" id="U2L0X6"/>
<dbReference type="InterPro" id="IPR000425">
    <property type="entry name" value="MIP"/>
</dbReference>
<sequence>MMTQFMMELVGTLVLVLFGDGVCACVTLNKSKGQNAGWIVITIAWGLAVCMGVLVAGPYTGAHLNPAVSVGLAVSGMFPWASVPYYIAAQMIGGVLGGLLVWLFYKNHYDATDDEAAKLGTFATAPAIRNYPMNLLSEVIATIVLVFIIICFSTDGNSGNLTDVFGSLGNVGAGQLNVKIGLAALGPIPVTLLIIALGMSLGGTTGYAMNPARDLSPRIAHALVMKGNNDWGYSWVPVVGPMIGGAIAGFLGTLLLTL</sequence>
<keyword evidence="4 7" id="KW-0812">Transmembrane</keyword>
<comment type="similarity">
    <text evidence="2 7">Belongs to the MIP/aquaporin (TC 1.A.8) family.</text>
</comment>
<feature type="transmembrane region" description="Helical" evidence="8">
    <location>
        <begin position="231"/>
        <end position="256"/>
    </location>
</feature>
<comment type="subcellular location">
    <subcellularLocation>
        <location evidence="1">Membrane</location>
        <topology evidence="1">Multi-pass membrane protein</topology>
    </subcellularLocation>
</comment>
<proteinExistence type="inferred from homology"/>